<accession>A0A1B1T9W5</accession>
<evidence type="ECO:0000256" key="9">
    <source>
        <dbReference type="ARBA" id="ARBA00038489"/>
    </source>
</evidence>
<dbReference type="GO" id="GO:0005737">
    <property type="term" value="C:cytoplasm"/>
    <property type="evidence" value="ECO:0007669"/>
    <property type="project" value="TreeGrafter"/>
</dbReference>
<keyword evidence="4" id="KW-0049">Antioxidant</keyword>
<feature type="active site" description="Cysteine sulfenic acid (-SOH) intermediate; for peroxidase activity" evidence="11">
    <location>
        <position position="45"/>
    </location>
</feature>
<dbReference type="EMBL" id="KP211813">
    <property type="protein sequence ID" value="ANV79084.1"/>
    <property type="molecule type" value="Genomic_DNA"/>
</dbReference>
<dbReference type="PIRSF" id="PIRSF000239">
    <property type="entry name" value="AHPC"/>
    <property type="match status" value="1"/>
</dbReference>
<evidence type="ECO:0000256" key="10">
    <source>
        <dbReference type="ARBA" id="ARBA00049091"/>
    </source>
</evidence>
<feature type="domain" description="Thioredoxin" evidence="12">
    <location>
        <begin position="3"/>
        <end position="153"/>
    </location>
</feature>
<keyword evidence="7" id="KW-0676">Redox-active center</keyword>
<dbReference type="InterPro" id="IPR050924">
    <property type="entry name" value="Peroxiredoxin_BCP/PrxQ"/>
</dbReference>
<dbReference type="InterPro" id="IPR013766">
    <property type="entry name" value="Thioredoxin_domain"/>
</dbReference>
<evidence type="ECO:0000256" key="8">
    <source>
        <dbReference type="ARBA" id="ARBA00032824"/>
    </source>
</evidence>
<evidence type="ECO:0000256" key="5">
    <source>
        <dbReference type="ARBA" id="ARBA00023002"/>
    </source>
</evidence>
<dbReference type="EC" id="1.11.1.24" evidence="2"/>
<dbReference type="PANTHER" id="PTHR42801">
    <property type="entry name" value="THIOREDOXIN-DEPENDENT PEROXIDE REDUCTASE"/>
    <property type="match status" value="1"/>
</dbReference>
<evidence type="ECO:0000256" key="7">
    <source>
        <dbReference type="ARBA" id="ARBA00023284"/>
    </source>
</evidence>
<dbReference type="GO" id="GO:0034599">
    <property type="term" value="P:cellular response to oxidative stress"/>
    <property type="evidence" value="ECO:0007669"/>
    <property type="project" value="TreeGrafter"/>
</dbReference>
<proteinExistence type="inferred from homology"/>
<dbReference type="GO" id="GO:0045454">
    <property type="term" value="P:cell redox homeostasis"/>
    <property type="evidence" value="ECO:0007669"/>
    <property type="project" value="TreeGrafter"/>
</dbReference>
<dbReference type="SUPFAM" id="SSF52833">
    <property type="entry name" value="Thioredoxin-like"/>
    <property type="match status" value="1"/>
</dbReference>
<dbReference type="InterPro" id="IPR036249">
    <property type="entry name" value="Thioredoxin-like_sf"/>
</dbReference>
<name>A0A1B1T9W5_9ARCH</name>
<evidence type="ECO:0000256" key="11">
    <source>
        <dbReference type="PIRSR" id="PIRSR000239-1"/>
    </source>
</evidence>
<dbReference type="AlphaFoldDB" id="A0A1B1T9W5"/>
<dbReference type="Gene3D" id="3.40.30.10">
    <property type="entry name" value="Glutaredoxin"/>
    <property type="match status" value="1"/>
</dbReference>
<dbReference type="PANTHER" id="PTHR42801:SF4">
    <property type="entry name" value="AHPC_TSA FAMILY PROTEIN"/>
    <property type="match status" value="1"/>
</dbReference>
<dbReference type="Pfam" id="PF00578">
    <property type="entry name" value="AhpC-TSA"/>
    <property type="match status" value="1"/>
</dbReference>
<evidence type="ECO:0000256" key="1">
    <source>
        <dbReference type="ARBA" id="ARBA00011245"/>
    </source>
</evidence>
<reference evidence="13" key="1">
    <citation type="submission" date="2014-11" db="EMBL/GenBank/DDBJ databases">
        <authorList>
            <person name="Zhu J."/>
            <person name="Qi W."/>
            <person name="Song R."/>
        </authorList>
    </citation>
    <scope>NUCLEOTIDE SEQUENCE</scope>
</reference>
<protein>
    <recommendedName>
        <fullName evidence="2">thioredoxin-dependent peroxiredoxin</fullName>
        <ecNumber evidence="2">1.11.1.24</ecNumber>
    </recommendedName>
    <alternativeName>
        <fullName evidence="8">Thioredoxin peroxidase</fullName>
    </alternativeName>
</protein>
<evidence type="ECO:0000313" key="13">
    <source>
        <dbReference type="EMBL" id="ANV79084.1"/>
    </source>
</evidence>
<evidence type="ECO:0000256" key="4">
    <source>
        <dbReference type="ARBA" id="ARBA00022862"/>
    </source>
</evidence>
<evidence type="ECO:0000256" key="2">
    <source>
        <dbReference type="ARBA" id="ARBA00013017"/>
    </source>
</evidence>
<keyword evidence="3" id="KW-0575">Peroxidase</keyword>
<dbReference type="PROSITE" id="PS51352">
    <property type="entry name" value="THIOREDOXIN_2"/>
    <property type="match status" value="1"/>
</dbReference>
<keyword evidence="5" id="KW-0560">Oxidoreductase</keyword>
<comment type="similarity">
    <text evidence="9">Belongs to the peroxiredoxin family. BCP/PrxQ subfamily.</text>
</comment>
<sequence>MVVSVGEKAPDFTLLDSDSNEFNFSELDGEWKVVFFYAKDGSPTCKRGCLSFKEQYDLFRSLTPPVEIIGISQDSTSEHKEFKEELGLPFPLLSDPDRTVADMYEVPVYLGQFPAKSSFVIGPDREIHYVYDWLFRPRNHVAKILAAMSDVTERREF</sequence>
<comment type="subunit">
    <text evidence="1">Monomer.</text>
</comment>
<dbReference type="GO" id="GO:0008379">
    <property type="term" value="F:thioredoxin peroxidase activity"/>
    <property type="evidence" value="ECO:0007669"/>
    <property type="project" value="TreeGrafter"/>
</dbReference>
<evidence type="ECO:0000256" key="3">
    <source>
        <dbReference type="ARBA" id="ARBA00022559"/>
    </source>
</evidence>
<reference evidence="13" key="2">
    <citation type="journal article" date="2015" name="ISME J.">
        <title>A new class of marine Euryarchaeota group II from the Mediterranean deep chlorophyll maximum.</title>
        <authorList>
            <person name="Martin-Cuadrado A.B."/>
            <person name="Garcia-Heredia I."/>
            <person name="Molto A.G."/>
            <person name="Lopez-Ubeda R."/>
            <person name="Kimes N."/>
            <person name="Lopez-Garcia P."/>
            <person name="Moreira D."/>
            <person name="Rodriguez-Valera F."/>
        </authorList>
    </citation>
    <scope>NUCLEOTIDE SEQUENCE</scope>
</reference>
<dbReference type="InterPro" id="IPR000866">
    <property type="entry name" value="AhpC/TSA"/>
</dbReference>
<evidence type="ECO:0000259" key="12">
    <source>
        <dbReference type="PROSITE" id="PS51352"/>
    </source>
</evidence>
<dbReference type="InterPro" id="IPR024706">
    <property type="entry name" value="Peroxiredoxin_AhpC-typ"/>
</dbReference>
<keyword evidence="6" id="KW-1015">Disulfide bond</keyword>
<organism evidence="13">
    <name type="scientific">uncultured Poseidoniia archaeon</name>
    <dbReference type="NCBI Taxonomy" id="1697135"/>
    <lineage>
        <taxon>Archaea</taxon>
        <taxon>Methanobacteriati</taxon>
        <taxon>Thermoplasmatota</taxon>
        <taxon>Candidatus Poseidoniia</taxon>
        <taxon>environmental samples</taxon>
    </lineage>
</organism>
<comment type="catalytic activity">
    <reaction evidence="10">
        <text>a hydroperoxide + [thioredoxin]-dithiol = an alcohol + [thioredoxin]-disulfide + H2O</text>
        <dbReference type="Rhea" id="RHEA:62620"/>
        <dbReference type="Rhea" id="RHEA-COMP:10698"/>
        <dbReference type="Rhea" id="RHEA-COMP:10700"/>
        <dbReference type="ChEBI" id="CHEBI:15377"/>
        <dbReference type="ChEBI" id="CHEBI:29950"/>
        <dbReference type="ChEBI" id="CHEBI:30879"/>
        <dbReference type="ChEBI" id="CHEBI:35924"/>
        <dbReference type="ChEBI" id="CHEBI:50058"/>
        <dbReference type="EC" id="1.11.1.24"/>
    </reaction>
</comment>
<dbReference type="CDD" id="cd03017">
    <property type="entry name" value="PRX_BCP"/>
    <property type="match status" value="1"/>
</dbReference>
<evidence type="ECO:0000256" key="6">
    <source>
        <dbReference type="ARBA" id="ARBA00023157"/>
    </source>
</evidence>